<evidence type="ECO:0000313" key="2">
    <source>
        <dbReference type="EMBL" id="MFJ3045327.1"/>
    </source>
</evidence>
<sequence length="168" mass="18169">MSALIALIRIVPSWCYWILLLLALCLGCEMHGAGRIQKKWDTQVKQQATATEAALELRREQNRAIGAEQALASAKNQKAHDDEIAKVRADLRNSERLRLGAAWCDGATPGSAEAGSASISNGADTGGRLVREDLDRDLKALMDKVETALGAGRSAQKFIRDNGMAPQQ</sequence>
<accession>A0ABW8EV50</accession>
<dbReference type="EMBL" id="JBIUZV010000003">
    <property type="protein sequence ID" value="MFJ3045327.1"/>
    <property type="molecule type" value="Genomic_DNA"/>
</dbReference>
<evidence type="ECO:0000256" key="1">
    <source>
        <dbReference type="SAM" id="Phobius"/>
    </source>
</evidence>
<keyword evidence="1" id="KW-0472">Membrane</keyword>
<reference evidence="2 3" key="1">
    <citation type="submission" date="2024-10" db="EMBL/GenBank/DDBJ databases">
        <title>The Natural Products Discovery Center: Release of the First 8490 Sequenced Strains for Exploring Actinobacteria Biosynthetic Diversity.</title>
        <authorList>
            <person name="Kalkreuter E."/>
            <person name="Kautsar S.A."/>
            <person name="Yang D."/>
            <person name="Bader C.D."/>
            <person name="Teijaro C.N."/>
            <person name="Fluegel L."/>
            <person name="Davis C.M."/>
            <person name="Simpson J.R."/>
            <person name="Lauterbach L."/>
            <person name="Steele A.D."/>
            <person name="Gui C."/>
            <person name="Meng S."/>
            <person name="Li G."/>
            <person name="Viehrig K."/>
            <person name="Ye F."/>
            <person name="Su P."/>
            <person name="Kiefer A.F."/>
            <person name="Nichols A."/>
            <person name="Cepeda A.J."/>
            <person name="Yan W."/>
            <person name="Fan B."/>
            <person name="Jiang Y."/>
            <person name="Adhikari A."/>
            <person name="Zheng C.-J."/>
            <person name="Schuster L."/>
            <person name="Cowan T.M."/>
            <person name="Smanski M.J."/>
            <person name="Chevrette M.G."/>
            <person name="De Carvalho L.P.S."/>
            <person name="Shen B."/>
        </authorList>
    </citation>
    <scope>NUCLEOTIDE SEQUENCE [LARGE SCALE GENOMIC DNA]</scope>
    <source>
        <strain evidence="2 3">NPDC087045</strain>
    </source>
</reference>
<proteinExistence type="predicted"/>
<comment type="caution">
    <text evidence="2">The sequence shown here is derived from an EMBL/GenBank/DDBJ whole genome shotgun (WGS) entry which is preliminary data.</text>
</comment>
<dbReference type="RefSeq" id="WP_402698872.1">
    <property type="nucleotide sequence ID" value="NZ_JBIUZV010000003.1"/>
</dbReference>
<evidence type="ECO:0008006" key="4">
    <source>
        <dbReference type="Google" id="ProtNLM"/>
    </source>
</evidence>
<feature type="transmembrane region" description="Helical" evidence="1">
    <location>
        <begin position="6"/>
        <end position="28"/>
    </location>
</feature>
<protein>
    <recommendedName>
        <fullName evidence="4">Bacteriophage lysis protein</fullName>
    </recommendedName>
</protein>
<organism evidence="2 3">
    <name type="scientific">Herbaspirillum chlorophenolicum</name>
    <dbReference type="NCBI Taxonomy" id="211589"/>
    <lineage>
        <taxon>Bacteria</taxon>
        <taxon>Pseudomonadati</taxon>
        <taxon>Pseudomonadota</taxon>
        <taxon>Betaproteobacteria</taxon>
        <taxon>Burkholderiales</taxon>
        <taxon>Oxalobacteraceae</taxon>
        <taxon>Herbaspirillum</taxon>
    </lineage>
</organism>
<name>A0ABW8EV50_9BURK</name>
<dbReference type="Proteomes" id="UP001617427">
    <property type="component" value="Unassembled WGS sequence"/>
</dbReference>
<keyword evidence="1" id="KW-1133">Transmembrane helix</keyword>
<evidence type="ECO:0000313" key="3">
    <source>
        <dbReference type="Proteomes" id="UP001617427"/>
    </source>
</evidence>
<keyword evidence="3" id="KW-1185">Reference proteome</keyword>
<gene>
    <name evidence="2" type="ORF">ACIPEN_05820</name>
</gene>
<keyword evidence="1" id="KW-0812">Transmembrane</keyword>